<sequence>MRICFILILFFEFAFQDTKAQAVRKVDVCIYGGTSAGVIAAYSAKKMGKSVLLIEPGSHLGGLTSGGLGYTDIGNKYVISGLALDFYRRLGRHYGNFEQWIFEPSVAEKTFQSYIQSAKVSVLYQHQLKDVKKEKNYIREITVESSVNPGNSSDWVIRAKMFIDCSYEGDLMARSGISYTVGREENALYGETNNGVQLRERHQFPDGIDPYKITGDSLSGLLWGITNARLARPGSGDEKVQAYNFRICLTNNPSNRIAISRPIDYDSSRYELLLRYINKVQAKDLRPFLKFDLMPNAKTDINNNGPFSTDMIGMNYDYPEASYAARKKITAAHENYSKGLLYFIGHDNRMPQQLRELMLQWGYPKDEYSDNGHWSPQMYVRESRRIVGDYVMTQANCESKTVVEDGIGLAAYTMDSHNCERIVIVKNGTTMVKNEGNVEIGGFSPFPISYRAIIPKEAECRNLLVPVCLSASHIAYGSIRMEPVFMVLAQSAAVAASIAIDKKLALQEVSAIDIQKILKENPLLDGSKPDILVDDADKDRVKTTGTWKKMKKGSYGPSMLVSDSKTNEFASARFMPAIKKAGSYHVYTYVPKMQKMADNITVIIYDGEKKRFKKIRPSEIKVKGQTSGEWVYLGDFNLNPSGKPYVEISNKESKGVVVADAVLLKKKN</sequence>
<dbReference type="GO" id="GO:0046872">
    <property type="term" value="F:metal ion binding"/>
    <property type="evidence" value="ECO:0007669"/>
    <property type="project" value="UniProtKB-KW"/>
</dbReference>
<evidence type="ECO:0000256" key="3">
    <source>
        <dbReference type="ARBA" id="ARBA00023002"/>
    </source>
</evidence>
<dbReference type="InterPro" id="IPR036188">
    <property type="entry name" value="FAD/NAD-bd_sf"/>
</dbReference>
<keyword evidence="1" id="KW-0004">4Fe-4S</keyword>
<dbReference type="PANTHER" id="PTHR43498">
    <property type="entry name" value="FERREDOXIN:COB-COM HETERODISULFIDE REDUCTASE SUBUNIT A"/>
    <property type="match status" value="1"/>
</dbReference>
<protein>
    <submittedName>
        <fullName evidence="7">FAD-dependent oxidoreductase</fullName>
    </submittedName>
</protein>
<gene>
    <name evidence="7" type="ORF">FW778_14130</name>
</gene>
<dbReference type="InterPro" id="IPR033803">
    <property type="entry name" value="CBD-like_Golvesin-Xly"/>
</dbReference>
<dbReference type="SUPFAM" id="SSF51905">
    <property type="entry name" value="FAD/NAD(P)-binding domain"/>
    <property type="match status" value="1"/>
</dbReference>
<dbReference type="Pfam" id="PF12831">
    <property type="entry name" value="FAD_oxidored"/>
    <property type="match status" value="1"/>
</dbReference>
<evidence type="ECO:0000313" key="8">
    <source>
        <dbReference type="Proteomes" id="UP000326903"/>
    </source>
</evidence>
<reference evidence="7 8" key="1">
    <citation type="submission" date="2019-09" db="EMBL/GenBank/DDBJ databases">
        <title>Draft genome sequence of Ginsengibacter sp. BR5-29.</title>
        <authorList>
            <person name="Im W.-T."/>
        </authorList>
    </citation>
    <scope>NUCLEOTIDE SEQUENCE [LARGE SCALE GENOMIC DNA]</scope>
    <source>
        <strain evidence="7 8">BR5-29</strain>
    </source>
</reference>
<organism evidence="7 8">
    <name type="scientific">Ginsengibacter hankyongi</name>
    <dbReference type="NCBI Taxonomy" id="2607284"/>
    <lineage>
        <taxon>Bacteria</taxon>
        <taxon>Pseudomonadati</taxon>
        <taxon>Bacteroidota</taxon>
        <taxon>Chitinophagia</taxon>
        <taxon>Chitinophagales</taxon>
        <taxon>Chitinophagaceae</taxon>
        <taxon>Ginsengibacter</taxon>
    </lineage>
</organism>
<dbReference type="EMBL" id="VYQF01000003">
    <property type="protein sequence ID" value="KAA9038681.1"/>
    <property type="molecule type" value="Genomic_DNA"/>
</dbReference>
<dbReference type="Pfam" id="PF25275">
    <property type="entry name" value="Golvesin_C"/>
    <property type="match status" value="1"/>
</dbReference>
<dbReference type="PANTHER" id="PTHR43498:SF1">
    <property type="entry name" value="COB--COM HETERODISULFIDE REDUCTASE IRON-SULFUR SUBUNIT A"/>
    <property type="match status" value="1"/>
</dbReference>
<name>A0A5J5IH01_9BACT</name>
<comment type="caution">
    <text evidence="7">The sequence shown here is derived from an EMBL/GenBank/DDBJ whole genome shotgun (WGS) entry which is preliminary data.</text>
</comment>
<feature type="domain" description="Golvesin/Xly CBD-like" evidence="6">
    <location>
        <begin position="531"/>
        <end position="665"/>
    </location>
</feature>
<dbReference type="AlphaFoldDB" id="A0A5J5IH01"/>
<dbReference type="Gene3D" id="3.50.50.60">
    <property type="entry name" value="FAD/NAD(P)-binding domain"/>
    <property type="match status" value="1"/>
</dbReference>
<keyword evidence="3" id="KW-0560">Oxidoreductase</keyword>
<dbReference type="GO" id="GO:0016491">
    <property type="term" value="F:oxidoreductase activity"/>
    <property type="evidence" value="ECO:0007669"/>
    <property type="project" value="UniProtKB-KW"/>
</dbReference>
<evidence type="ECO:0000259" key="6">
    <source>
        <dbReference type="Pfam" id="PF25275"/>
    </source>
</evidence>
<evidence type="ECO:0000256" key="2">
    <source>
        <dbReference type="ARBA" id="ARBA00022723"/>
    </source>
</evidence>
<dbReference type="GO" id="GO:0051539">
    <property type="term" value="F:4 iron, 4 sulfur cluster binding"/>
    <property type="evidence" value="ECO:0007669"/>
    <property type="project" value="UniProtKB-KW"/>
</dbReference>
<keyword evidence="8" id="KW-1185">Reference proteome</keyword>
<keyword evidence="4" id="KW-0408">Iron</keyword>
<dbReference type="RefSeq" id="WP_150415402.1">
    <property type="nucleotide sequence ID" value="NZ_VYQF01000003.1"/>
</dbReference>
<evidence type="ECO:0000313" key="7">
    <source>
        <dbReference type="EMBL" id="KAA9038681.1"/>
    </source>
</evidence>
<evidence type="ECO:0000256" key="1">
    <source>
        <dbReference type="ARBA" id="ARBA00022485"/>
    </source>
</evidence>
<evidence type="ECO:0000256" key="5">
    <source>
        <dbReference type="ARBA" id="ARBA00023014"/>
    </source>
</evidence>
<dbReference type="InterPro" id="IPR039650">
    <property type="entry name" value="HdrA-like"/>
</dbReference>
<keyword evidence="5" id="KW-0411">Iron-sulfur</keyword>
<evidence type="ECO:0000256" key="4">
    <source>
        <dbReference type="ARBA" id="ARBA00023004"/>
    </source>
</evidence>
<accession>A0A5J5IH01</accession>
<dbReference type="Proteomes" id="UP000326903">
    <property type="component" value="Unassembled WGS sequence"/>
</dbReference>
<proteinExistence type="predicted"/>
<keyword evidence="2" id="KW-0479">Metal-binding</keyword>